<dbReference type="Proteomes" id="UP000469559">
    <property type="component" value="Unassembled WGS sequence"/>
</dbReference>
<dbReference type="EMBL" id="QGMF01000522">
    <property type="protein sequence ID" value="TVY15313.1"/>
    <property type="molecule type" value="Genomic_DNA"/>
</dbReference>
<proteinExistence type="predicted"/>
<keyword evidence="2" id="KW-1185">Reference proteome</keyword>
<evidence type="ECO:0000313" key="2">
    <source>
        <dbReference type="Proteomes" id="UP000469559"/>
    </source>
</evidence>
<dbReference type="AlphaFoldDB" id="A0A8T9BAC2"/>
<comment type="caution">
    <text evidence="1">The sequence shown here is derived from an EMBL/GenBank/DDBJ whole genome shotgun (WGS) entry which is preliminary data.</text>
</comment>
<gene>
    <name evidence="1" type="ORF">LARI1_G007154</name>
</gene>
<protein>
    <submittedName>
        <fullName evidence="1">Uncharacterized protein</fullName>
    </submittedName>
</protein>
<evidence type="ECO:0000313" key="1">
    <source>
        <dbReference type="EMBL" id="TVY15313.1"/>
    </source>
</evidence>
<sequence length="157" mass="18011">MTVTFEGNEYQCSTTRPDIPYALYVADTYLLLVPREVSTVHPKFPTTQTPAQQFRLELSDYWTNEYKTKVNKQPMFHYKKAEFGLEDNEVVVAALLNGSAWIPNWEFRTILSGGNAGVIKDHVVEMCGDAEDAEDVRDARDIFGMLQWHLRHTAVRP</sequence>
<reference evidence="1 2" key="1">
    <citation type="submission" date="2018-05" db="EMBL/GenBank/DDBJ databases">
        <title>Whole genome sequencing for identification of molecular markers to develop diagnostic detection tools for the regulated plant pathogen Lachnellula willkommii.</title>
        <authorList>
            <person name="Giroux E."/>
            <person name="Bilodeau G."/>
        </authorList>
    </citation>
    <scope>NUCLEOTIDE SEQUENCE [LARGE SCALE GENOMIC DNA]</scope>
    <source>
        <strain evidence="1 2">CBS 203.66</strain>
    </source>
</reference>
<name>A0A8T9BAC2_9HELO</name>
<accession>A0A8T9BAC2</accession>
<dbReference type="OrthoDB" id="5116885at2759"/>
<organism evidence="1 2">
    <name type="scientific">Lachnellula arida</name>
    <dbReference type="NCBI Taxonomy" id="1316785"/>
    <lineage>
        <taxon>Eukaryota</taxon>
        <taxon>Fungi</taxon>
        <taxon>Dikarya</taxon>
        <taxon>Ascomycota</taxon>
        <taxon>Pezizomycotina</taxon>
        <taxon>Leotiomycetes</taxon>
        <taxon>Helotiales</taxon>
        <taxon>Lachnaceae</taxon>
        <taxon>Lachnellula</taxon>
    </lineage>
</organism>